<keyword evidence="3 5" id="KW-1133">Transmembrane helix</keyword>
<feature type="transmembrane region" description="Helical" evidence="5">
    <location>
        <begin position="471"/>
        <end position="496"/>
    </location>
</feature>
<dbReference type="AlphaFoldDB" id="A0A2A9E4Y2"/>
<gene>
    <name evidence="5" type="primary">nuoN</name>
    <name evidence="8" type="ORF">ATL42_2010</name>
</gene>
<feature type="transmembrane region" description="Helical" evidence="5">
    <location>
        <begin position="149"/>
        <end position="166"/>
    </location>
</feature>
<comment type="subcellular location">
    <subcellularLocation>
        <location evidence="5">Cell membrane</location>
        <topology evidence="5">Multi-pass membrane protein</topology>
    </subcellularLocation>
    <subcellularLocation>
        <location evidence="1">Endomembrane system</location>
        <topology evidence="1">Multi-pass membrane protein</topology>
    </subcellularLocation>
    <subcellularLocation>
        <location evidence="6">Membrane</location>
        <topology evidence="6">Multi-pass membrane protein</topology>
    </subcellularLocation>
</comment>
<evidence type="ECO:0000256" key="5">
    <source>
        <dbReference type="HAMAP-Rule" id="MF_00445"/>
    </source>
</evidence>
<dbReference type="HAMAP" id="MF_00445">
    <property type="entry name" value="NDH1_NuoN_1"/>
    <property type="match status" value="1"/>
</dbReference>
<proteinExistence type="inferred from homology"/>
<name>A0A2A9E4Y2_9MICO</name>
<dbReference type="PANTHER" id="PTHR22773">
    <property type="entry name" value="NADH DEHYDROGENASE"/>
    <property type="match status" value="1"/>
</dbReference>
<feature type="transmembrane region" description="Helical" evidence="5">
    <location>
        <begin position="428"/>
        <end position="451"/>
    </location>
</feature>
<evidence type="ECO:0000256" key="3">
    <source>
        <dbReference type="ARBA" id="ARBA00022989"/>
    </source>
</evidence>
<comment type="function">
    <text evidence="5">NDH-1 shuttles electrons from NADH, via FMN and iron-sulfur (Fe-S) centers, to quinones in the respiratory chain. The immediate electron acceptor for the enzyme in this species is believed to be a menaquinone. Couples the redox reaction to proton translocation (for every two electrons transferred, four hydrogen ions are translocated across the cytoplasmic membrane), and thus conserves the redox energy in a proton gradient.</text>
</comment>
<feature type="transmembrane region" description="Helical" evidence="5">
    <location>
        <begin position="18"/>
        <end position="37"/>
    </location>
</feature>
<evidence type="ECO:0000313" key="9">
    <source>
        <dbReference type="Proteomes" id="UP000225548"/>
    </source>
</evidence>
<feature type="transmembrane region" description="Helical" evidence="5">
    <location>
        <begin position="547"/>
        <end position="571"/>
    </location>
</feature>
<feature type="transmembrane region" description="Helical" evidence="5">
    <location>
        <begin position="49"/>
        <end position="72"/>
    </location>
</feature>
<comment type="similarity">
    <text evidence="5">Belongs to the complex I subunit 2 family.</text>
</comment>
<dbReference type="GO" id="GO:0048038">
    <property type="term" value="F:quinone binding"/>
    <property type="evidence" value="ECO:0007669"/>
    <property type="project" value="UniProtKB-KW"/>
</dbReference>
<dbReference type="NCBIfam" id="NF004441">
    <property type="entry name" value="PRK05777.1-4"/>
    <property type="match status" value="1"/>
</dbReference>
<feature type="transmembrane region" description="Helical" evidence="5">
    <location>
        <begin position="252"/>
        <end position="277"/>
    </location>
</feature>
<dbReference type="InterPro" id="IPR010096">
    <property type="entry name" value="NADH-Q_OxRdtase_suN/2"/>
</dbReference>
<feature type="transmembrane region" description="Helical" evidence="5">
    <location>
        <begin position="379"/>
        <end position="400"/>
    </location>
</feature>
<dbReference type="GO" id="GO:0042773">
    <property type="term" value="P:ATP synthesis coupled electron transport"/>
    <property type="evidence" value="ECO:0007669"/>
    <property type="project" value="InterPro"/>
</dbReference>
<keyword evidence="5" id="KW-1278">Translocase</keyword>
<dbReference type="NCBIfam" id="TIGR01770">
    <property type="entry name" value="NDH_I_N"/>
    <property type="match status" value="1"/>
</dbReference>
<feature type="transmembrane region" description="Helical" evidence="5">
    <location>
        <begin position="202"/>
        <end position="225"/>
    </location>
</feature>
<dbReference type="Proteomes" id="UP000225548">
    <property type="component" value="Unassembled WGS sequence"/>
</dbReference>
<keyword evidence="5" id="KW-0874">Quinone</keyword>
<sequence>MIVHAAAEGVFVAPAVEWAALAPLIIVVSAGVLGVLVESFVPARLRRTVQVVLTTVSLAAALGVIVWQGIAWTGTDAPGGKTVLGGALVLDGTAMLLQGTIALLALLALLVVSDRTAAMQSPFAPSAAAIPGSDYEDLARRKGLEQTEAYPLLMFAVAGMLIFPAAGDLVTMFIALEVLSLPLYVLSGMARRRRLLSQEASFKYFVLGAFSSALFLFGAALLYGYSGSVTLQGIGAASTSVAQGDAPDGWELLWLLGTLFVIAGLLFKVGAVPFQAWTPDVYQGAPTPITGFMAACTKVAAFGALLRFIYAGGFVGSLEMLDSVKAALWVVAIATMVVGTIVGATQTDMKRMLGYSSIAHAGFVLVALLAFNGEGIKAVVFYLLVYGLATVGAFAVVTLVREVGPGGEILGEATHLGQWAGLGRRRPWLAGSFALFLLSFAGIPLTGGFIAKFGAFAAAVEGNQVLGDSTVLAVVGVLASAVAVFFYIRVIVIMFFTSPEGMAPVEPAETEAGENEVGATHTARSSVLVATGAPAVTVVRSEGMTAFTIAVTAAAVLVLGVFPSPVLAVIARVSGIR</sequence>
<feature type="transmembrane region" description="Helical" evidence="5">
    <location>
        <begin position="352"/>
        <end position="373"/>
    </location>
</feature>
<dbReference type="Pfam" id="PF00361">
    <property type="entry name" value="Proton_antipo_M"/>
    <property type="match status" value="1"/>
</dbReference>
<keyword evidence="5" id="KW-0813">Transport</keyword>
<protein>
    <recommendedName>
        <fullName evidence="5">NADH-quinone oxidoreductase subunit N</fullName>
        <ecNumber evidence="5">7.1.1.-</ecNumber>
    </recommendedName>
    <alternativeName>
        <fullName evidence="5">NADH dehydrogenase I subunit N</fullName>
    </alternativeName>
    <alternativeName>
        <fullName evidence="5">NDH-1 subunit N</fullName>
    </alternativeName>
</protein>
<evidence type="ECO:0000256" key="1">
    <source>
        <dbReference type="ARBA" id="ARBA00004127"/>
    </source>
</evidence>
<accession>A0A2A9E4Y2</accession>
<keyword evidence="5" id="KW-1003">Cell membrane</keyword>
<dbReference type="InterPro" id="IPR001750">
    <property type="entry name" value="ND/Mrp_TM"/>
</dbReference>
<feature type="transmembrane region" description="Helical" evidence="5">
    <location>
        <begin position="92"/>
        <end position="112"/>
    </location>
</feature>
<reference evidence="8 9" key="1">
    <citation type="submission" date="2017-10" db="EMBL/GenBank/DDBJ databases">
        <title>Sequencing the genomes of 1000 actinobacteria strains.</title>
        <authorList>
            <person name="Klenk H.-P."/>
        </authorList>
    </citation>
    <scope>NUCLEOTIDE SEQUENCE [LARGE SCALE GENOMIC DNA]</scope>
    <source>
        <strain evidence="8 9">DSM 18966</strain>
    </source>
</reference>
<dbReference type="GO" id="GO:0005886">
    <property type="term" value="C:plasma membrane"/>
    <property type="evidence" value="ECO:0007669"/>
    <property type="project" value="UniProtKB-SubCell"/>
</dbReference>
<evidence type="ECO:0000256" key="4">
    <source>
        <dbReference type="ARBA" id="ARBA00023136"/>
    </source>
</evidence>
<dbReference type="GO" id="GO:0008137">
    <property type="term" value="F:NADH dehydrogenase (ubiquinone) activity"/>
    <property type="evidence" value="ECO:0007669"/>
    <property type="project" value="InterPro"/>
</dbReference>
<evidence type="ECO:0000313" key="8">
    <source>
        <dbReference type="EMBL" id="PFG34107.1"/>
    </source>
</evidence>
<feature type="transmembrane region" description="Helical" evidence="5">
    <location>
        <begin position="326"/>
        <end position="345"/>
    </location>
</feature>
<evidence type="ECO:0000259" key="7">
    <source>
        <dbReference type="Pfam" id="PF00361"/>
    </source>
</evidence>
<evidence type="ECO:0000256" key="2">
    <source>
        <dbReference type="ARBA" id="ARBA00022692"/>
    </source>
</evidence>
<feature type="transmembrane region" description="Helical" evidence="5">
    <location>
        <begin position="172"/>
        <end position="190"/>
    </location>
</feature>
<feature type="domain" description="NADH:quinone oxidoreductase/Mrp antiporter transmembrane" evidence="7">
    <location>
        <begin position="166"/>
        <end position="467"/>
    </location>
</feature>
<keyword evidence="4 5" id="KW-0472">Membrane</keyword>
<comment type="caution">
    <text evidence="8">The sequence shown here is derived from an EMBL/GenBank/DDBJ whole genome shotgun (WGS) entry which is preliminary data.</text>
</comment>
<organism evidence="8 9">
    <name type="scientific">Sanguibacter antarcticus</name>
    <dbReference type="NCBI Taxonomy" id="372484"/>
    <lineage>
        <taxon>Bacteria</taxon>
        <taxon>Bacillati</taxon>
        <taxon>Actinomycetota</taxon>
        <taxon>Actinomycetes</taxon>
        <taxon>Micrococcales</taxon>
        <taxon>Sanguibacteraceae</taxon>
        <taxon>Sanguibacter</taxon>
    </lineage>
</organism>
<dbReference type="EC" id="7.1.1.-" evidence="5"/>
<evidence type="ECO:0000256" key="6">
    <source>
        <dbReference type="RuleBase" id="RU000320"/>
    </source>
</evidence>
<dbReference type="GO" id="GO:0050136">
    <property type="term" value="F:NADH dehydrogenase (quinone) (non-electrogenic) activity"/>
    <property type="evidence" value="ECO:0007669"/>
    <property type="project" value="UniProtKB-UniRule"/>
</dbReference>
<dbReference type="GO" id="GO:0012505">
    <property type="term" value="C:endomembrane system"/>
    <property type="evidence" value="ECO:0007669"/>
    <property type="project" value="UniProtKB-SubCell"/>
</dbReference>
<keyword evidence="9" id="KW-1185">Reference proteome</keyword>
<dbReference type="RefSeq" id="WP_245862400.1">
    <property type="nucleotide sequence ID" value="NZ_PDJG01000001.1"/>
</dbReference>
<comment type="subunit">
    <text evidence="5">NDH-1 is composed of 14 different subunits. Subunits NuoA, H, J, K, L, M, N constitute the membrane sector of the complex.</text>
</comment>
<comment type="catalytic activity">
    <reaction evidence="5">
        <text>a quinone + NADH + 5 H(+)(in) = a quinol + NAD(+) + 4 H(+)(out)</text>
        <dbReference type="Rhea" id="RHEA:57888"/>
        <dbReference type="ChEBI" id="CHEBI:15378"/>
        <dbReference type="ChEBI" id="CHEBI:24646"/>
        <dbReference type="ChEBI" id="CHEBI:57540"/>
        <dbReference type="ChEBI" id="CHEBI:57945"/>
        <dbReference type="ChEBI" id="CHEBI:132124"/>
    </reaction>
</comment>
<keyword evidence="2 5" id="KW-0812">Transmembrane</keyword>
<feature type="transmembrane region" description="Helical" evidence="5">
    <location>
        <begin position="289"/>
        <end position="310"/>
    </location>
</feature>
<dbReference type="EMBL" id="PDJG01000001">
    <property type="protein sequence ID" value="PFG34107.1"/>
    <property type="molecule type" value="Genomic_DNA"/>
</dbReference>
<keyword evidence="5" id="KW-0520">NAD</keyword>